<dbReference type="Gene3D" id="3.40.630.30">
    <property type="match status" value="1"/>
</dbReference>
<dbReference type="InterPro" id="IPR038740">
    <property type="entry name" value="BioF2-like_GNAT_dom"/>
</dbReference>
<feature type="region of interest" description="Disordered" evidence="1">
    <location>
        <begin position="311"/>
        <end position="332"/>
    </location>
</feature>
<name>A0A561SVY3_9PSEU</name>
<dbReference type="Proteomes" id="UP000321261">
    <property type="component" value="Unassembled WGS sequence"/>
</dbReference>
<keyword evidence="4" id="KW-1185">Reference proteome</keyword>
<dbReference type="GO" id="GO:0016740">
    <property type="term" value="F:transferase activity"/>
    <property type="evidence" value="ECO:0007669"/>
    <property type="project" value="UniProtKB-KW"/>
</dbReference>
<dbReference type="Pfam" id="PF13480">
    <property type="entry name" value="Acetyltransf_6"/>
    <property type="match status" value="1"/>
</dbReference>
<dbReference type="InterPro" id="IPR016181">
    <property type="entry name" value="Acyl_CoA_acyltransferase"/>
</dbReference>
<proteinExistence type="predicted"/>
<accession>A0A561SVY3</accession>
<protein>
    <submittedName>
        <fullName evidence="3">Acetyltransferase (GNAT) family protein</fullName>
    </submittedName>
</protein>
<evidence type="ECO:0000259" key="2">
    <source>
        <dbReference type="Pfam" id="PF13480"/>
    </source>
</evidence>
<dbReference type="AlphaFoldDB" id="A0A561SVY3"/>
<evidence type="ECO:0000313" key="4">
    <source>
        <dbReference type="Proteomes" id="UP000321261"/>
    </source>
</evidence>
<reference evidence="3 4" key="1">
    <citation type="submission" date="2019-06" db="EMBL/GenBank/DDBJ databases">
        <title>Sequencing the genomes of 1000 actinobacteria strains.</title>
        <authorList>
            <person name="Klenk H.-P."/>
        </authorList>
    </citation>
    <scope>NUCLEOTIDE SEQUENCE [LARGE SCALE GENOMIC DNA]</scope>
    <source>
        <strain evidence="3 4">DSM 45671</strain>
    </source>
</reference>
<evidence type="ECO:0000256" key="1">
    <source>
        <dbReference type="SAM" id="MobiDB-lite"/>
    </source>
</evidence>
<dbReference type="SUPFAM" id="SSF55729">
    <property type="entry name" value="Acyl-CoA N-acyltransferases (Nat)"/>
    <property type="match status" value="1"/>
</dbReference>
<sequence length="332" mass="37580">MIDEIPWAHTPFEQRWWLEAVAPGQWGETLVERQGKIVARLPWVRRGRLGVTVLSQPPLTRFFGPWLHASASRYEARLRNERDLMTELIAKLPRFDAYRASFAPTVTNWLPFYWAGFDATVRYTYRLDDLSDPDRLWDGVGKNVRNHVRRASRLLEVRTDLGVDDVLRINRKVFARQGLPVSFSDALAHRLDRACQARGVRSVLAAVDARERVHAAQFFVRDATTTYSLFGGADPELRSSGAHSLVVWEAIRRACETSQSFDFLGSMIESVERFNRAFGARQVPYFFVSRTRPHVRPMLAARSAATRLARAAADARRARGGESGPTGEDGPG</sequence>
<keyword evidence="3" id="KW-0808">Transferase</keyword>
<organism evidence="3 4">
    <name type="scientific">Pseudonocardia hierapolitana</name>
    <dbReference type="NCBI Taxonomy" id="1128676"/>
    <lineage>
        <taxon>Bacteria</taxon>
        <taxon>Bacillati</taxon>
        <taxon>Actinomycetota</taxon>
        <taxon>Actinomycetes</taxon>
        <taxon>Pseudonocardiales</taxon>
        <taxon>Pseudonocardiaceae</taxon>
        <taxon>Pseudonocardia</taxon>
    </lineage>
</organism>
<dbReference type="RefSeq" id="WP_170309026.1">
    <property type="nucleotide sequence ID" value="NZ_VIWU01000001.1"/>
</dbReference>
<feature type="compositionally biased region" description="Gly residues" evidence="1">
    <location>
        <begin position="321"/>
        <end position="332"/>
    </location>
</feature>
<comment type="caution">
    <text evidence="3">The sequence shown here is derived from an EMBL/GenBank/DDBJ whole genome shotgun (WGS) entry which is preliminary data.</text>
</comment>
<gene>
    <name evidence="3" type="ORF">FHX44_114949</name>
</gene>
<evidence type="ECO:0000313" key="3">
    <source>
        <dbReference type="EMBL" id="TWF79023.1"/>
    </source>
</evidence>
<feature type="domain" description="BioF2-like acetyltransferase" evidence="2">
    <location>
        <begin position="143"/>
        <end position="265"/>
    </location>
</feature>
<dbReference type="EMBL" id="VIWU01000001">
    <property type="protein sequence ID" value="TWF79023.1"/>
    <property type="molecule type" value="Genomic_DNA"/>
</dbReference>